<sequence length="348" mass="36498">MIISKIFKAISTILINLLITSTFSGCSFNKNSSSAQESTPNTNSSNVSPITTAAEKIIPSVVGITTTFASNRNKEVQGVGSGMIIDGSGYILTNNHVAGTDAKSIKVSLYDGRDVSANPVWSNEGLDLSIIKVNEKNLTPVQLGDSSKVRIGETAIAIGNPLGLKFQRTVTSGIISAINRTIQASEGTFMEDLIQTDASINPGNSGGPLSNINGEVIAINSAKITSAEGIGFAVPINIVKPVLKSLKETGKFNTPVIGIVGFDKSMAGYLDINFEKGIYIYDIAAGSGSYEAGLKKGDIILSINGKELKSMNDLRETVYTIGASNTAKVTAKTSTGTKDFNVKIKSSS</sequence>
<dbReference type="InterPro" id="IPR036034">
    <property type="entry name" value="PDZ_sf"/>
</dbReference>
<keyword evidence="2" id="KW-0645">Protease</keyword>
<dbReference type="Pfam" id="PF13180">
    <property type="entry name" value="PDZ_2"/>
    <property type="match status" value="1"/>
</dbReference>
<dbReference type="RefSeq" id="WP_029160574.1">
    <property type="nucleotide sequence ID" value="NZ_CP009933.1"/>
</dbReference>
<dbReference type="KEGG" id="csq:CSCA_5285"/>
<dbReference type="PROSITE" id="PS50106">
    <property type="entry name" value="PDZ"/>
    <property type="match status" value="1"/>
</dbReference>
<dbReference type="InterPro" id="IPR001478">
    <property type="entry name" value="PDZ"/>
</dbReference>
<dbReference type="SUPFAM" id="SSF50156">
    <property type="entry name" value="PDZ domain-like"/>
    <property type="match status" value="1"/>
</dbReference>
<dbReference type="PANTHER" id="PTHR22939">
    <property type="entry name" value="SERINE PROTEASE FAMILY S1C HTRA-RELATED"/>
    <property type="match status" value="1"/>
</dbReference>
<dbReference type="InterPro" id="IPR001940">
    <property type="entry name" value="Peptidase_S1C"/>
</dbReference>
<dbReference type="GO" id="GO:0004252">
    <property type="term" value="F:serine-type endopeptidase activity"/>
    <property type="evidence" value="ECO:0007669"/>
    <property type="project" value="InterPro"/>
</dbReference>
<dbReference type="Gene3D" id="2.30.42.10">
    <property type="match status" value="1"/>
</dbReference>
<dbReference type="EMBL" id="CP009933">
    <property type="protein sequence ID" value="AKA72410.1"/>
    <property type="molecule type" value="Genomic_DNA"/>
</dbReference>
<dbReference type="PRINTS" id="PR00834">
    <property type="entry name" value="PROTEASES2C"/>
</dbReference>
<dbReference type="AlphaFoldDB" id="A0A0E3JSI8"/>
<proteinExistence type="inferred from homology"/>
<evidence type="ECO:0000256" key="4">
    <source>
        <dbReference type="SAM" id="SignalP"/>
    </source>
</evidence>
<protein>
    <submittedName>
        <fullName evidence="6">Peptidase S1 and S6 chymotrypsin/Hap</fullName>
    </submittedName>
</protein>
<dbReference type="Gene3D" id="2.40.10.120">
    <property type="match status" value="1"/>
</dbReference>
<dbReference type="PROSITE" id="PS51257">
    <property type="entry name" value="PROKAR_LIPOPROTEIN"/>
    <property type="match status" value="1"/>
</dbReference>
<dbReference type="Pfam" id="PF13365">
    <property type="entry name" value="Trypsin_2"/>
    <property type="match status" value="1"/>
</dbReference>
<evidence type="ECO:0000259" key="5">
    <source>
        <dbReference type="PROSITE" id="PS50106"/>
    </source>
</evidence>
<dbReference type="PANTHER" id="PTHR22939:SF129">
    <property type="entry name" value="SERINE PROTEASE HTRA2, MITOCHONDRIAL"/>
    <property type="match status" value="1"/>
</dbReference>
<accession>A0A0E3JSI8</accession>
<evidence type="ECO:0000256" key="3">
    <source>
        <dbReference type="ARBA" id="ARBA00022801"/>
    </source>
</evidence>
<keyword evidence="4" id="KW-0732">Signal</keyword>
<evidence type="ECO:0000313" key="6">
    <source>
        <dbReference type="EMBL" id="AKA72410.1"/>
    </source>
</evidence>
<dbReference type="SMART" id="SM00228">
    <property type="entry name" value="PDZ"/>
    <property type="match status" value="1"/>
</dbReference>
<gene>
    <name evidence="6" type="ORF">CSCA_5285</name>
</gene>
<feature type="chain" id="PRO_5039200476" evidence="4">
    <location>
        <begin position="25"/>
        <end position="348"/>
    </location>
</feature>
<keyword evidence="3" id="KW-0378">Hydrolase</keyword>
<dbReference type="GO" id="GO:0006508">
    <property type="term" value="P:proteolysis"/>
    <property type="evidence" value="ECO:0007669"/>
    <property type="project" value="UniProtKB-KW"/>
</dbReference>
<dbReference type="Proteomes" id="UP000033115">
    <property type="component" value="Chromosome"/>
</dbReference>
<organism evidence="6 7">
    <name type="scientific">Clostridium scatologenes</name>
    <dbReference type="NCBI Taxonomy" id="1548"/>
    <lineage>
        <taxon>Bacteria</taxon>
        <taxon>Bacillati</taxon>
        <taxon>Bacillota</taxon>
        <taxon>Clostridia</taxon>
        <taxon>Eubacteriales</taxon>
        <taxon>Clostridiaceae</taxon>
        <taxon>Clostridium</taxon>
    </lineage>
</organism>
<dbReference type="SUPFAM" id="SSF50494">
    <property type="entry name" value="Trypsin-like serine proteases"/>
    <property type="match status" value="1"/>
</dbReference>
<reference evidence="6 7" key="1">
    <citation type="journal article" date="2015" name="J. Biotechnol.">
        <title>Complete genome sequence of a malodorant-producing acetogen, Clostridium scatologenes ATCC 25775(T).</title>
        <authorList>
            <person name="Zhu Z."/>
            <person name="Guo T."/>
            <person name="Zheng H."/>
            <person name="Song T."/>
            <person name="Ouyang P."/>
            <person name="Xie J."/>
        </authorList>
    </citation>
    <scope>NUCLEOTIDE SEQUENCE [LARGE SCALE GENOMIC DNA]</scope>
    <source>
        <strain evidence="6 7">ATCC 25775</strain>
    </source>
</reference>
<name>A0A0E3JSI8_CLOSL</name>
<dbReference type="HOGENOM" id="CLU_020120_0_0_9"/>
<dbReference type="InterPro" id="IPR009003">
    <property type="entry name" value="Peptidase_S1_PA"/>
</dbReference>
<feature type="domain" description="PDZ" evidence="5">
    <location>
        <begin position="259"/>
        <end position="312"/>
    </location>
</feature>
<feature type="signal peptide" evidence="4">
    <location>
        <begin position="1"/>
        <end position="24"/>
    </location>
</feature>
<keyword evidence="7" id="KW-1185">Reference proteome</keyword>
<evidence type="ECO:0000256" key="1">
    <source>
        <dbReference type="ARBA" id="ARBA00010541"/>
    </source>
</evidence>
<evidence type="ECO:0000256" key="2">
    <source>
        <dbReference type="ARBA" id="ARBA00022670"/>
    </source>
</evidence>
<comment type="similarity">
    <text evidence="1">Belongs to the peptidase S1C family.</text>
</comment>
<evidence type="ECO:0000313" key="7">
    <source>
        <dbReference type="Proteomes" id="UP000033115"/>
    </source>
</evidence>
<dbReference type="STRING" id="1548.CSCA_5285"/>